<feature type="binding site" evidence="7">
    <location>
        <position position="96"/>
    </location>
    <ligand>
        <name>Zn(2+)</name>
        <dbReference type="ChEBI" id="CHEBI:29105"/>
        <label>1</label>
    </ligand>
</feature>
<keyword evidence="11" id="KW-1185">Reference proteome</keyword>
<gene>
    <name evidence="7" type="primary">nfo</name>
    <name evidence="10" type="ORF">FHU37_004001</name>
</gene>
<dbReference type="Pfam" id="PF01261">
    <property type="entry name" value="AP_endonuc_2"/>
    <property type="match status" value="1"/>
</dbReference>
<dbReference type="InterPro" id="IPR036237">
    <property type="entry name" value="Xyl_isomerase-like_sf"/>
</dbReference>
<feature type="binding site" evidence="7">
    <location>
        <position position="277"/>
    </location>
    <ligand>
        <name>Zn(2+)</name>
        <dbReference type="ChEBI" id="CHEBI:29105"/>
        <label>3</label>
    </ligand>
</feature>
<proteinExistence type="inferred from homology"/>
<dbReference type="PROSITE" id="PS00729">
    <property type="entry name" value="AP_NUCLEASE_F2_1"/>
    <property type="match status" value="1"/>
</dbReference>
<dbReference type="PROSITE" id="PS00731">
    <property type="entry name" value="AP_NUCLEASE_F2_3"/>
    <property type="match status" value="1"/>
</dbReference>
<dbReference type="EC" id="3.1.21.2" evidence="7"/>
<dbReference type="GO" id="GO:0008081">
    <property type="term" value="F:phosphoric diester hydrolase activity"/>
    <property type="evidence" value="ECO:0007669"/>
    <property type="project" value="TreeGrafter"/>
</dbReference>
<comment type="function">
    <text evidence="7">Endonuclease IV plays a role in DNA repair. It cleaves phosphodiester bonds at apurinic or apyrimidinic (AP) sites, generating a 3'-hydroxyl group and a 5'-terminal sugar phosphate.</text>
</comment>
<evidence type="ECO:0000313" key="10">
    <source>
        <dbReference type="EMBL" id="NYI07058.1"/>
    </source>
</evidence>
<evidence type="ECO:0000256" key="7">
    <source>
        <dbReference type="HAMAP-Rule" id="MF_00152"/>
    </source>
</evidence>
<dbReference type="AlphaFoldDB" id="A0A853A955"/>
<evidence type="ECO:0000259" key="9">
    <source>
        <dbReference type="Pfam" id="PF01261"/>
    </source>
</evidence>
<dbReference type="SUPFAM" id="SSF51658">
    <property type="entry name" value="Xylose isomerase-like"/>
    <property type="match status" value="1"/>
</dbReference>
<dbReference type="GO" id="GO:0008833">
    <property type="term" value="F:deoxyribonuclease IV (phage-T4-induced) activity"/>
    <property type="evidence" value="ECO:0007669"/>
    <property type="project" value="UniProtKB-UniRule"/>
</dbReference>
<comment type="cofactor">
    <cofactor evidence="7">
        <name>Zn(2+)</name>
        <dbReference type="ChEBI" id="CHEBI:29105"/>
    </cofactor>
    <text evidence="7">Binds 3 Zn(2+) ions.</text>
</comment>
<reference evidence="10 11" key="1">
    <citation type="submission" date="2020-07" db="EMBL/GenBank/DDBJ databases">
        <title>Sequencing the genomes of 1000 actinobacteria strains.</title>
        <authorList>
            <person name="Klenk H.-P."/>
        </authorList>
    </citation>
    <scope>NUCLEOTIDE SEQUENCE [LARGE SCALE GENOMIC DNA]</scope>
    <source>
        <strain evidence="10 11">DSM 42178</strain>
    </source>
</reference>
<dbReference type="PROSITE" id="PS51432">
    <property type="entry name" value="AP_NUCLEASE_F2_4"/>
    <property type="match status" value="1"/>
</dbReference>
<evidence type="ECO:0000313" key="11">
    <source>
        <dbReference type="Proteomes" id="UP000567795"/>
    </source>
</evidence>
<dbReference type="PANTHER" id="PTHR21445">
    <property type="entry name" value="ENDONUCLEASE IV ENDODEOXYRIBONUCLEASE IV"/>
    <property type="match status" value="1"/>
</dbReference>
<keyword evidence="2 7" id="KW-0479">Metal-binding</keyword>
<dbReference type="GO" id="GO:0006284">
    <property type="term" value="P:base-excision repair"/>
    <property type="evidence" value="ECO:0007669"/>
    <property type="project" value="TreeGrafter"/>
</dbReference>
<feature type="region of interest" description="Disordered" evidence="8">
    <location>
        <begin position="1"/>
        <end position="30"/>
    </location>
</feature>
<feature type="binding site" evidence="7">
    <location>
        <position position="230"/>
    </location>
    <ligand>
        <name>Zn(2+)</name>
        <dbReference type="ChEBI" id="CHEBI:29105"/>
        <label>3</label>
    </ligand>
</feature>
<dbReference type="GO" id="GO:0008270">
    <property type="term" value="F:zinc ion binding"/>
    <property type="evidence" value="ECO:0007669"/>
    <property type="project" value="UniProtKB-UniRule"/>
</dbReference>
<comment type="caution">
    <text evidence="10">The sequence shown here is derived from an EMBL/GenBank/DDBJ whole genome shotgun (WGS) entry which is preliminary data.</text>
</comment>
<dbReference type="InterPro" id="IPR013022">
    <property type="entry name" value="Xyl_isomerase-like_TIM-brl"/>
</dbReference>
<dbReference type="PANTHER" id="PTHR21445:SF0">
    <property type="entry name" value="APURINIC-APYRIMIDINIC ENDONUCLEASE"/>
    <property type="match status" value="1"/>
</dbReference>
<feature type="binding site" evidence="7">
    <location>
        <position position="193"/>
    </location>
    <ligand>
        <name>Zn(2+)</name>
        <dbReference type="ChEBI" id="CHEBI:29105"/>
        <label>1</label>
    </ligand>
</feature>
<feature type="binding site" evidence="7">
    <location>
        <position position="227"/>
    </location>
    <ligand>
        <name>Zn(2+)</name>
        <dbReference type="ChEBI" id="CHEBI:29105"/>
        <label>2</label>
    </ligand>
</feature>
<feature type="binding site" evidence="7">
    <location>
        <position position="309"/>
    </location>
    <ligand>
        <name>Zn(2+)</name>
        <dbReference type="ChEBI" id="CHEBI:29105"/>
        <label>2</label>
    </ligand>
</feature>
<feature type="binding site" evidence="7">
    <location>
        <position position="279"/>
    </location>
    <ligand>
        <name>Zn(2+)</name>
        <dbReference type="ChEBI" id="CHEBI:29105"/>
        <label>3</label>
    </ligand>
</feature>
<dbReference type="GO" id="GO:0003906">
    <property type="term" value="F:DNA-(apurinic or apyrimidinic site) endonuclease activity"/>
    <property type="evidence" value="ECO:0007669"/>
    <property type="project" value="TreeGrafter"/>
</dbReference>
<keyword evidence="7" id="KW-0540">Nuclease</keyword>
<dbReference type="PROSITE" id="PS00730">
    <property type="entry name" value="AP_NUCLEASE_F2_2"/>
    <property type="match status" value="1"/>
</dbReference>
<dbReference type="InterPro" id="IPR018246">
    <property type="entry name" value="AP_endonuc_F2_Zn_BS"/>
</dbReference>
<evidence type="ECO:0000256" key="5">
    <source>
        <dbReference type="ARBA" id="ARBA00022833"/>
    </source>
</evidence>
<keyword evidence="7" id="KW-0255">Endonuclease</keyword>
<evidence type="ECO:0000256" key="6">
    <source>
        <dbReference type="ARBA" id="ARBA00023204"/>
    </source>
</evidence>
<dbReference type="RefSeq" id="WP_179815538.1">
    <property type="nucleotide sequence ID" value="NZ_JACBZD010000001.1"/>
</dbReference>
<keyword evidence="6 7" id="KW-0234">DNA repair</keyword>
<dbReference type="SMART" id="SM00518">
    <property type="entry name" value="AP2Ec"/>
    <property type="match status" value="1"/>
</dbReference>
<comment type="catalytic activity">
    <reaction evidence="7">
        <text>Endonucleolytic cleavage to 5'-phosphooligonucleotide end-products.</text>
        <dbReference type="EC" id="3.1.21.2"/>
    </reaction>
</comment>
<protein>
    <recommendedName>
        <fullName evidence="7">Probable endonuclease 4</fullName>
        <ecNumber evidence="7">3.1.21.2</ecNumber>
    </recommendedName>
    <alternativeName>
        <fullName evidence="7">Endodeoxyribonuclease IV</fullName>
    </alternativeName>
    <alternativeName>
        <fullName evidence="7">Endonuclease IV</fullName>
    </alternativeName>
</protein>
<feature type="binding site" evidence="7">
    <location>
        <position position="193"/>
    </location>
    <ligand>
        <name>Zn(2+)</name>
        <dbReference type="ChEBI" id="CHEBI:29105"/>
        <label>2</label>
    </ligand>
</feature>
<keyword evidence="4 7" id="KW-0378">Hydrolase</keyword>
<keyword evidence="3 7" id="KW-0227">DNA damage</keyword>
<dbReference type="GO" id="GO:0003677">
    <property type="term" value="F:DNA binding"/>
    <property type="evidence" value="ECO:0007669"/>
    <property type="project" value="InterPro"/>
</dbReference>
<name>A0A853A955_9ACTN</name>
<evidence type="ECO:0000256" key="4">
    <source>
        <dbReference type="ARBA" id="ARBA00022801"/>
    </source>
</evidence>
<feature type="domain" description="Xylose isomerase-like TIM barrel" evidence="9">
    <location>
        <begin position="51"/>
        <end position="326"/>
    </location>
</feature>
<dbReference type="EMBL" id="JACBZD010000001">
    <property type="protein sequence ID" value="NYI07058.1"/>
    <property type="molecule type" value="Genomic_DNA"/>
</dbReference>
<dbReference type="Proteomes" id="UP000567795">
    <property type="component" value="Unassembled WGS sequence"/>
</dbReference>
<dbReference type="NCBIfam" id="TIGR00587">
    <property type="entry name" value="nfo"/>
    <property type="match status" value="1"/>
</dbReference>
<evidence type="ECO:0000256" key="3">
    <source>
        <dbReference type="ARBA" id="ARBA00022763"/>
    </source>
</evidence>
<evidence type="ECO:0000256" key="8">
    <source>
        <dbReference type="SAM" id="MobiDB-lite"/>
    </source>
</evidence>
<dbReference type="CDD" id="cd00019">
    <property type="entry name" value="AP2Ec"/>
    <property type="match status" value="1"/>
</dbReference>
<sequence length="333" mass="34080">MLAAEPAPVAPAPRPRATATPAAPTPAAVRNPIGAHAPVARGLATAALGYADRTGCEAVQVFVANPRGWATGPGNPAQDEEFRAGCAERGISAWVHAPYLINFGSSTAETVRRSAVSLRHSLLRGAEIGARGVVVHTGSATGGLDRATAYRQVRDGVLPLLEELDALAERGGAGDGPAGPGGAAATVPWLLLEPMAGQGSTLCSLMEDLGPYLEALDHHPRVGVCLDTCHAFAAGHDLAAPDGVRRTLDELLRVAGPGRLRLIHANDSKDVAGAHRDRHENVGSGRIGAEPFAALFDHPATAGVPLVVETPGGEEGHASDVAALKRLRGDAVG</sequence>
<evidence type="ECO:0000256" key="1">
    <source>
        <dbReference type="ARBA" id="ARBA00005340"/>
    </source>
</evidence>
<feature type="binding site" evidence="7">
    <location>
        <position position="264"/>
    </location>
    <ligand>
        <name>Zn(2+)</name>
        <dbReference type="ChEBI" id="CHEBI:29105"/>
        <label>2</label>
    </ligand>
</feature>
<keyword evidence="5 7" id="KW-0862">Zinc</keyword>
<organism evidence="10 11">
    <name type="scientific">Allostreptomyces psammosilenae</name>
    <dbReference type="NCBI Taxonomy" id="1892865"/>
    <lineage>
        <taxon>Bacteria</taxon>
        <taxon>Bacillati</taxon>
        <taxon>Actinomycetota</taxon>
        <taxon>Actinomycetes</taxon>
        <taxon>Kitasatosporales</taxon>
        <taxon>Streptomycetaceae</taxon>
        <taxon>Allostreptomyces</taxon>
    </lineage>
</organism>
<dbReference type="InterPro" id="IPR001719">
    <property type="entry name" value="AP_endonuc_2"/>
</dbReference>
<evidence type="ECO:0000256" key="2">
    <source>
        <dbReference type="ARBA" id="ARBA00022723"/>
    </source>
</evidence>
<dbReference type="HAMAP" id="MF_00152">
    <property type="entry name" value="Nfo"/>
    <property type="match status" value="1"/>
</dbReference>
<dbReference type="Gene3D" id="3.20.20.150">
    <property type="entry name" value="Divalent-metal-dependent TIM barrel enzymes"/>
    <property type="match status" value="1"/>
</dbReference>
<feature type="compositionally biased region" description="Low complexity" evidence="8">
    <location>
        <begin position="15"/>
        <end position="30"/>
    </location>
</feature>
<comment type="similarity">
    <text evidence="1 7">Belongs to the AP endonuclease 2 family.</text>
</comment>
<accession>A0A853A955</accession>
<feature type="binding site" evidence="7">
    <location>
        <position position="136"/>
    </location>
    <ligand>
        <name>Zn(2+)</name>
        <dbReference type="ChEBI" id="CHEBI:29105"/>
        <label>1</label>
    </ligand>
</feature>